<evidence type="ECO:0000259" key="2">
    <source>
        <dbReference type="Pfam" id="PF07885"/>
    </source>
</evidence>
<proteinExistence type="predicted"/>
<dbReference type="Proteomes" id="UP000092650">
    <property type="component" value="Chromosome"/>
</dbReference>
<dbReference type="SUPFAM" id="SSF81324">
    <property type="entry name" value="Voltage-gated potassium channels"/>
    <property type="match status" value="1"/>
</dbReference>
<keyword evidence="4" id="KW-1185">Reference proteome</keyword>
<evidence type="ECO:0000313" key="4">
    <source>
        <dbReference type="Proteomes" id="UP000092650"/>
    </source>
</evidence>
<dbReference type="AlphaFoldDB" id="A0A1C7E6V5"/>
<dbReference type="InterPro" id="IPR013099">
    <property type="entry name" value="K_chnl_dom"/>
</dbReference>
<organism evidence="3 4">
    <name type="scientific">Planococcus plakortidis</name>
    <dbReference type="NCBI Taxonomy" id="1038856"/>
    <lineage>
        <taxon>Bacteria</taxon>
        <taxon>Bacillati</taxon>
        <taxon>Bacillota</taxon>
        <taxon>Bacilli</taxon>
        <taxon>Bacillales</taxon>
        <taxon>Caryophanaceae</taxon>
        <taxon>Planococcus</taxon>
    </lineage>
</organism>
<evidence type="ECO:0000256" key="1">
    <source>
        <dbReference type="SAM" id="Phobius"/>
    </source>
</evidence>
<accession>A0A1C7E6V5</accession>
<dbReference type="Pfam" id="PF07885">
    <property type="entry name" value="Ion_trans_2"/>
    <property type="match status" value="1"/>
</dbReference>
<protein>
    <recommendedName>
        <fullName evidence="2">Potassium channel domain-containing protein</fullName>
    </recommendedName>
</protein>
<feature type="transmembrane region" description="Helical" evidence="1">
    <location>
        <begin position="6"/>
        <end position="27"/>
    </location>
</feature>
<sequence>MDQLYLLIGIIIVALTLIDFIWTTLWVDGGAGPLTNKLTSAYWTLHKQVSRNNSKFLSLAGPTILVATLATWIFLLWAGWTFIFASSDMIVDTKDGGPMSWVEYAYYAGYLIFTLGNGEFAPDDGIWQIVAIFATGTGMLFITFGVTYLLQVLSAVTEKRSLAASISGIGKNPASLVNNAWNGQNFDHLNLLLDTFANELSNAVSKYNAYPVLHYYRSSTHDRSLPVNIVVLDEALALLKYGVPNTVQPNTLLMQELSSSITSYLDTLHSSSIDESSVTPPHQVLANLDESIPTVDAASYERAMESLEKRRRKLLGLVEMTGERWPGTANDDE</sequence>
<feature type="transmembrane region" description="Helical" evidence="1">
    <location>
        <begin position="126"/>
        <end position="150"/>
    </location>
</feature>
<reference evidence="3" key="1">
    <citation type="submission" date="2016-10" db="EMBL/GenBank/DDBJ databases">
        <authorList>
            <person name="See-Too W.S."/>
        </authorList>
    </citation>
    <scope>NUCLEOTIDE SEQUENCE [LARGE SCALE GENOMIC DNA]</scope>
    <source>
        <strain evidence="3">DSM 23997</strain>
    </source>
</reference>
<dbReference type="Gene3D" id="1.10.287.70">
    <property type="match status" value="1"/>
</dbReference>
<keyword evidence="1" id="KW-0472">Membrane</keyword>
<name>A0A1C7E6V5_9BACL</name>
<keyword evidence="1" id="KW-1133">Transmembrane helix</keyword>
<dbReference type="STRING" id="1038856.BBI15_04105"/>
<keyword evidence="1" id="KW-0812">Transmembrane</keyword>
<dbReference type="EMBL" id="CP016539">
    <property type="protein sequence ID" value="ANU19446.1"/>
    <property type="molecule type" value="Genomic_DNA"/>
</dbReference>
<gene>
    <name evidence="3" type="ORF">BBI15_04105</name>
</gene>
<dbReference type="KEGG" id="ppla:BBI15_04105"/>
<evidence type="ECO:0000313" key="3">
    <source>
        <dbReference type="EMBL" id="ANU19446.1"/>
    </source>
</evidence>
<dbReference type="RefSeq" id="WP_068869197.1">
    <property type="nucleotide sequence ID" value="NZ_CP016539.2"/>
</dbReference>
<feature type="domain" description="Potassium channel" evidence="2">
    <location>
        <begin position="73"/>
        <end position="154"/>
    </location>
</feature>
<feature type="transmembrane region" description="Helical" evidence="1">
    <location>
        <begin position="56"/>
        <end position="80"/>
    </location>
</feature>